<proteinExistence type="predicted"/>
<feature type="chain" id="PRO_5046633352" evidence="1">
    <location>
        <begin position="29"/>
        <end position="806"/>
    </location>
</feature>
<dbReference type="InterPro" id="IPR012910">
    <property type="entry name" value="Plug_dom"/>
</dbReference>
<protein>
    <submittedName>
        <fullName evidence="3">TonB-dependent receptor</fullName>
    </submittedName>
</protein>
<organism evidence="3 4">
    <name type="scientific">Algibacter miyuki</name>
    <dbReference type="NCBI Taxonomy" id="1306933"/>
    <lineage>
        <taxon>Bacteria</taxon>
        <taxon>Pseudomonadati</taxon>
        <taxon>Bacteroidota</taxon>
        <taxon>Flavobacteriia</taxon>
        <taxon>Flavobacteriales</taxon>
        <taxon>Flavobacteriaceae</taxon>
        <taxon>Algibacter</taxon>
    </lineage>
</organism>
<accession>A0ABV5GX01</accession>
<comment type="caution">
    <text evidence="3">The sequence shown here is derived from an EMBL/GenBank/DDBJ whole genome shotgun (WGS) entry which is preliminary data.</text>
</comment>
<dbReference type="RefSeq" id="WP_290269467.1">
    <property type="nucleotide sequence ID" value="NZ_JAUFQP010000007.1"/>
</dbReference>
<keyword evidence="1" id="KW-0732">Signal</keyword>
<evidence type="ECO:0000313" key="3">
    <source>
        <dbReference type="EMBL" id="MFB9103706.1"/>
    </source>
</evidence>
<reference evidence="3 4" key="1">
    <citation type="submission" date="2024-09" db="EMBL/GenBank/DDBJ databases">
        <authorList>
            <person name="Sun Q."/>
            <person name="Mori K."/>
        </authorList>
    </citation>
    <scope>NUCLEOTIDE SEQUENCE [LARGE SCALE GENOMIC DNA]</scope>
    <source>
        <strain evidence="3 4">CECT 8300</strain>
    </source>
</reference>
<evidence type="ECO:0000313" key="4">
    <source>
        <dbReference type="Proteomes" id="UP001589590"/>
    </source>
</evidence>
<feature type="domain" description="TonB-dependent receptor plug" evidence="2">
    <location>
        <begin position="628"/>
        <end position="701"/>
    </location>
</feature>
<dbReference type="Pfam" id="PF07715">
    <property type="entry name" value="Plug"/>
    <property type="match status" value="1"/>
</dbReference>
<dbReference type="Gene3D" id="2.60.40.1930">
    <property type="match status" value="1"/>
</dbReference>
<gene>
    <name evidence="3" type="ORF">ACFFU1_02255</name>
</gene>
<evidence type="ECO:0000256" key="1">
    <source>
        <dbReference type="SAM" id="SignalP"/>
    </source>
</evidence>
<keyword evidence="4" id="KW-1185">Reference proteome</keyword>
<dbReference type="Proteomes" id="UP001589590">
    <property type="component" value="Unassembled WGS sequence"/>
</dbReference>
<evidence type="ECO:0000259" key="2">
    <source>
        <dbReference type="Pfam" id="PF07715"/>
    </source>
</evidence>
<dbReference type="EMBL" id="JBHMFA010000001">
    <property type="protein sequence ID" value="MFB9103706.1"/>
    <property type="molecule type" value="Genomic_DNA"/>
</dbReference>
<dbReference type="Gene3D" id="2.170.130.10">
    <property type="entry name" value="TonB-dependent receptor, plug domain"/>
    <property type="match status" value="1"/>
</dbReference>
<dbReference type="InterPro" id="IPR037066">
    <property type="entry name" value="Plug_dom_sf"/>
</dbReference>
<dbReference type="SUPFAM" id="SSF56935">
    <property type="entry name" value="Porins"/>
    <property type="match status" value="1"/>
</dbReference>
<keyword evidence="3" id="KW-0675">Receptor</keyword>
<feature type="signal peptide" evidence="1">
    <location>
        <begin position="1"/>
        <end position="28"/>
    </location>
</feature>
<name>A0ABV5GX01_9FLAO</name>
<sequence>MPNQLIKKLNLITKSIILLIVTASAVNAQEKKEVPDIESIYLHTDQTHYTLGESLWYKAYSVYPYNNQLYSKSKILYVELIDSDSKIIARNKTKLEDGLGNGDFKLTDSTGVKKPGTYQLRAYTNWNRNFDESFIFNKEIEILSVYSSQEDNKTSAKSKKNKTKSEEIKHPLNIQFFPEGGSLLEDVNSVISLKAVDNNGFPMKVEGAIYTANDSLVTIFRTIHDGMGKFQLTPTKGDSYYAKTSSINGNEDVKTMLPQVRPQGYVLSSRQVKDKQMIVVKTNNNTLLSEQNKPIKIICTFKGVTYFEIEQPITNNTVWFEIPKAQLPAGINQITLFDANERPQSERLIFIDQNDDLNITLNTDKKIYKPNEKVTVTVSSKTKTGEAVPASYSLSSIDMNGLEDNSLTSNICSYYLMESDIKGKVHNPGHYFDKNNPSRLDKLDLLLSTQGWRDFLWKEMPKFKDNRAPYLSEQGLNLKGRLTQTFGNKGKPDNHITLTLYNKGKLNMLTAISDELGQFRFNDLMFYGKSDMILSSVNDKGKGKGMISLDDTRAPMAVNFKPALIKPETIQTEVLKEHVLKKYVSFGVMTENVLDEIEITGKKKEEPKSIYGSPDHSYSFDDEVRSFSTIYQLIQFTVPGLSISGSSIKFARNNGPAQIMVDGVPWPQSDISFMQPDDVAKIESFNSASTVIFGSDGANGVILIYTKEGALNRTKNVNHTIKQELEGFYEARVFYTPEPKSISFENQKEAVRNTLYWNPYLHPGETGTTQTSYYNSAVETNVKITIEGVTATGVPVVVKTNYAIEK</sequence>